<gene>
    <name evidence="2" type="ORF">GCK72_015214</name>
</gene>
<organism evidence="2 3">
    <name type="scientific">Caenorhabditis remanei</name>
    <name type="common">Caenorhabditis vulgaris</name>
    <dbReference type="NCBI Taxonomy" id="31234"/>
    <lineage>
        <taxon>Eukaryota</taxon>
        <taxon>Metazoa</taxon>
        <taxon>Ecdysozoa</taxon>
        <taxon>Nematoda</taxon>
        <taxon>Chromadorea</taxon>
        <taxon>Rhabditida</taxon>
        <taxon>Rhabditina</taxon>
        <taxon>Rhabditomorpha</taxon>
        <taxon>Rhabditoidea</taxon>
        <taxon>Rhabditidae</taxon>
        <taxon>Peloderinae</taxon>
        <taxon>Caenorhabditis</taxon>
    </lineage>
</organism>
<keyword evidence="1" id="KW-1133">Transmembrane helix</keyword>
<reference evidence="2 3" key="1">
    <citation type="submission" date="2019-12" db="EMBL/GenBank/DDBJ databases">
        <title>Chromosome-level assembly of the Caenorhabditis remanei genome.</title>
        <authorList>
            <person name="Teterina A.A."/>
            <person name="Willis J.H."/>
            <person name="Phillips P.C."/>
        </authorList>
    </citation>
    <scope>NUCLEOTIDE SEQUENCE [LARGE SCALE GENOMIC DNA]</scope>
    <source>
        <strain evidence="2 3">PX506</strain>
        <tissue evidence="2">Whole organism</tissue>
    </source>
</reference>
<keyword evidence="1" id="KW-0472">Membrane</keyword>
<sequence length="225" mass="25947">MSIRDRKHRWVRRARLLMAIELFLSIIFDFTMIGSVKRGQMLNCLLVVVITLNILTGARLFLKLRGIKCASSIMAYVLWKIVQEVVMVPALVVFSFICVDRYLRSWDNVNHGVQILVIVWTYAIYSLFLILFLAWLARFLWQLQSTHASNTDKTENATQISFIDGFHSEADHHQLLDTTSSRMNGANSNEALELREIPLRETTTTTTNSNRPFIPYDHVVPYLSP</sequence>
<evidence type="ECO:0000313" key="2">
    <source>
        <dbReference type="EMBL" id="KAF1758754.1"/>
    </source>
</evidence>
<comment type="caution">
    <text evidence="2">The sequence shown here is derived from an EMBL/GenBank/DDBJ whole genome shotgun (WGS) entry which is preliminary data.</text>
</comment>
<protein>
    <submittedName>
        <fullName evidence="2">Uncharacterized protein</fullName>
    </submittedName>
</protein>
<dbReference type="AlphaFoldDB" id="A0A6A5GVR9"/>
<evidence type="ECO:0000256" key="1">
    <source>
        <dbReference type="SAM" id="Phobius"/>
    </source>
</evidence>
<name>A0A6A5GVR9_CAERE</name>
<keyword evidence="1" id="KW-0812">Transmembrane</keyword>
<evidence type="ECO:0000313" key="3">
    <source>
        <dbReference type="Proteomes" id="UP000483820"/>
    </source>
</evidence>
<dbReference type="Proteomes" id="UP000483820">
    <property type="component" value="Chromosome IV"/>
</dbReference>
<accession>A0A6A5GVR9</accession>
<feature type="transmembrane region" description="Helical" evidence="1">
    <location>
        <begin position="117"/>
        <end position="137"/>
    </location>
</feature>
<dbReference type="RefSeq" id="XP_053585473.1">
    <property type="nucleotide sequence ID" value="XM_053730701.1"/>
</dbReference>
<dbReference type="KEGG" id="crq:GCK72_015214"/>
<dbReference type="EMBL" id="WUAV01000004">
    <property type="protein sequence ID" value="KAF1758754.1"/>
    <property type="molecule type" value="Genomic_DNA"/>
</dbReference>
<feature type="transmembrane region" description="Helical" evidence="1">
    <location>
        <begin position="16"/>
        <end position="34"/>
    </location>
</feature>
<dbReference type="GeneID" id="9806998"/>
<proteinExistence type="predicted"/>
<feature type="transmembrane region" description="Helical" evidence="1">
    <location>
        <begin position="40"/>
        <end position="62"/>
    </location>
</feature>
<feature type="transmembrane region" description="Helical" evidence="1">
    <location>
        <begin position="74"/>
        <end position="97"/>
    </location>
</feature>
<dbReference type="CTD" id="9806998"/>